<keyword evidence="1" id="KW-1133">Transmembrane helix</keyword>
<comment type="caution">
    <text evidence="2">The sequence shown here is derived from an EMBL/GenBank/DDBJ whole genome shotgun (WGS) entry which is preliminary data.</text>
</comment>
<name>E0NJ66_9FIRM</name>
<keyword evidence="3" id="KW-1185">Reference proteome</keyword>
<dbReference type="HOGENOM" id="CLU_930166_0_0_9"/>
<protein>
    <recommendedName>
        <fullName evidence="4">Peptidase M48 domain-containing protein</fullName>
    </recommendedName>
</protein>
<evidence type="ECO:0000313" key="2">
    <source>
        <dbReference type="EMBL" id="EFM26185.1"/>
    </source>
</evidence>
<dbReference type="Proteomes" id="UP000003280">
    <property type="component" value="Unassembled WGS sequence"/>
</dbReference>
<dbReference type="eggNOG" id="COG0501">
    <property type="taxonomic scope" value="Bacteria"/>
</dbReference>
<feature type="transmembrane region" description="Helical" evidence="1">
    <location>
        <begin position="50"/>
        <end position="71"/>
    </location>
</feature>
<organism evidence="2 3">
    <name type="scientific">Peptoniphilus duerdenii ATCC BAA-1640</name>
    <dbReference type="NCBI Taxonomy" id="862517"/>
    <lineage>
        <taxon>Bacteria</taxon>
        <taxon>Bacillati</taxon>
        <taxon>Bacillota</taxon>
        <taxon>Tissierellia</taxon>
        <taxon>Tissierellales</taxon>
        <taxon>Peptoniphilaceae</taxon>
        <taxon>Peptoniphilus</taxon>
    </lineage>
</organism>
<feature type="transmembrane region" description="Helical" evidence="1">
    <location>
        <begin position="21"/>
        <end position="44"/>
    </location>
</feature>
<accession>E0NJ66</accession>
<keyword evidence="1" id="KW-0812">Transmembrane</keyword>
<feature type="transmembrane region" description="Helical" evidence="1">
    <location>
        <begin position="211"/>
        <end position="233"/>
    </location>
</feature>
<sequence>MKNTAEGKMKIKIKDYLKHLWINKYYGVIAYILLPLVIIVGISPDNTDDAGFFIEMLFSNYVLLALFMYAFGSAICRKILNASQVKRAEYKSLIEVPIRKYIEDLKNAEVALSDDINIYVSEMEYPFAYAIGQKTLVVSTGLLEYPNLMEAKVKSELFKMFNLGSSTILLLLGNNIIIFFGSLFLMFSGFIDALTGSRRKRFLGGSDAGDGAMLFLFTLLCLSVWTFISNLLLKSFVHKKTYEADEFINDIGLGYELCEYLDLTKQYNRPHRIKLFEFAKPSVDTRIGQLQDKGVQYTF</sequence>
<evidence type="ECO:0000256" key="1">
    <source>
        <dbReference type="SAM" id="Phobius"/>
    </source>
</evidence>
<keyword evidence="1" id="KW-0472">Membrane</keyword>
<dbReference type="EMBL" id="AEEH01000014">
    <property type="protein sequence ID" value="EFM26185.1"/>
    <property type="molecule type" value="Genomic_DNA"/>
</dbReference>
<evidence type="ECO:0008006" key="4">
    <source>
        <dbReference type="Google" id="ProtNLM"/>
    </source>
</evidence>
<evidence type="ECO:0000313" key="3">
    <source>
        <dbReference type="Proteomes" id="UP000003280"/>
    </source>
</evidence>
<gene>
    <name evidence="2" type="ORF">HMPREF9225_0205</name>
</gene>
<proteinExistence type="predicted"/>
<dbReference type="AlphaFoldDB" id="E0NJ66"/>
<reference evidence="2 3" key="1">
    <citation type="submission" date="2010-07" db="EMBL/GenBank/DDBJ databases">
        <authorList>
            <person name="Muzny D."/>
            <person name="Qin X."/>
            <person name="Deng J."/>
            <person name="Jiang H."/>
            <person name="Liu Y."/>
            <person name="Qu J."/>
            <person name="Song X.-Z."/>
            <person name="Zhang L."/>
            <person name="Thornton R."/>
            <person name="Coyle M."/>
            <person name="Francisco L."/>
            <person name="Jackson L."/>
            <person name="Javaid M."/>
            <person name="Korchina V."/>
            <person name="Kovar C."/>
            <person name="Mata R."/>
            <person name="Mathew T."/>
            <person name="Ngo R."/>
            <person name="Nguyen L."/>
            <person name="Nguyen N."/>
            <person name="Okwuonu G."/>
            <person name="Ongeri F."/>
            <person name="Pham C."/>
            <person name="Simmons D."/>
            <person name="Wilczek-Boney K."/>
            <person name="Hale W."/>
            <person name="Jakkamsetti A."/>
            <person name="Pham P."/>
            <person name="Ruth R."/>
            <person name="San Lucas F."/>
            <person name="Warren J."/>
            <person name="Zhang J."/>
            <person name="Zhao Z."/>
            <person name="Zhou C."/>
            <person name="Zhu D."/>
            <person name="Lee S."/>
            <person name="Bess C."/>
            <person name="Blankenburg K."/>
            <person name="Forbes L."/>
            <person name="Fu Q."/>
            <person name="Gubbala S."/>
            <person name="Hirani K."/>
            <person name="Jayaseelan J.C."/>
            <person name="Lara F."/>
            <person name="Munidasa M."/>
            <person name="Palculict T."/>
            <person name="Patil S."/>
            <person name="Pu L.-L."/>
            <person name="Saada N."/>
            <person name="Tang L."/>
            <person name="Weissenberger G."/>
            <person name="Zhu Y."/>
            <person name="Hemphill L."/>
            <person name="Shang Y."/>
            <person name="Youmans B."/>
            <person name="Ayvaz T."/>
            <person name="Ross M."/>
            <person name="Santibanez J."/>
            <person name="Aqrawi P."/>
            <person name="Gross S."/>
            <person name="Joshi V."/>
            <person name="Fowler G."/>
            <person name="Nazareth L."/>
            <person name="Reid J."/>
            <person name="Worley K."/>
            <person name="Petrosino J."/>
            <person name="Highlander S."/>
            <person name="Gibbs R."/>
        </authorList>
    </citation>
    <scope>NUCLEOTIDE SEQUENCE [LARGE SCALE GENOMIC DNA]</scope>
    <source>
        <strain evidence="2 3">ATCC BAA-1640</strain>
    </source>
</reference>
<feature type="transmembrane region" description="Helical" evidence="1">
    <location>
        <begin position="168"/>
        <end position="191"/>
    </location>
</feature>
<dbReference type="STRING" id="862517.HMPREF9225_0205"/>